<comment type="caution">
    <text evidence="5">The sequence shown here is derived from an EMBL/GenBank/DDBJ whole genome shotgun (WGS) entry which is preliminary data.</text>
</comment>
<reference evidence="5" key="1">
    <citation type="submission" date="2019-08" db="EMBL/GenBank/DDBJ databases">
        <authorList>
            <person name="Kucharzyk K."/>
            <person name="Murdoch R.W."/>
            <person name="Higgins S."/>
            <person name="Loffler F."/>
        </authorList>
    </citation>
    <scope>NUCLEOTIDE SEQUENCE</scope>
</reference>
<dbReference type="PANTHER" id="PTHR43334">
    <property type="entry name" value="ACETATE--COA LIGASE [ADP-FORMING]"/>
    <property type="match status" value="1"/>
</dbReference>
<accession>A0A645I824</accession>
<protein>
    <recommendedName>
        <fullName evidence="4">Ligase-CoA domain-containing protein</fullName>
    </recommendedName>
</protein>
<proteinExistence type="predicted"/>
<evidence type="ECO:0000256" key="2">
    <source>
        <dbReference type="ARBA" id="ARBA00022741"/>
    </source>
</evidence>
<dbReference type="AlphaFoldDB" id="A0A645I824"/>
<evidence type="ECO:0000256" key="3">
    <source>
        <dbReference type="ARBA" id="ARBA00022840"/>
    </source>
</evidence>
<dbReference type="GO" id="GO:0043758">
    <property type="term" value="F:acetate-CoA ligase (ADP-forming) activity"/>
    <property type="evidence" value="ECO:0007669"/>
    <property type="project" value="InterPro"/>
</dbReference>
<dbReference type="SUPFAM" id="SSF52210">
    <property type="entry name" value="Succinyl-CoA synthetase domains"/>
    <property type="match status" value="1"/>
</dbReference>
<keyword evidence="1" id="KW-0436">Ligase</keyword>
<dbReference type="Pfam" id="PF19045">
    <property type="entry name" value="Ligase_CoA_2"/>
    <property type="match status" value="1"/>
</dbReference>
<name>A0A645I824_9ZZZZ</name>
<evidence type="ECO:0000313" key="5">
    <source>
        <dbReference type="EMBL" id="MPN46942.1"/>
    </source>
</evidence>
<dbReference type="InterPro" id="IPR051538">
    <property type="entry name" value="Acyl-CoA_Synth/Transferase"/>
</dbReference>
<feature type="domain" description="Ligase-CoA" evidence="4">
    <location>
        <begin position="27"/>
        <end position="173"/>
    </location>
</feature>
<dbReference type="InterPro" id="IPR016102">
    <property type="entry name" value="Succinyl-CoA_synth-like"/>
</dbReference>
<gene>
    <name evidence="5" type="ORF">SDC9_194541</name>
</gene>
<dbReference type="InterPro" id="IPR043938">
    <property type="entry name" value="Ligase_CoA_dom"/>
</dbReference>
<dbReference type="PANTHER" id="PTHR43334:SF2">
    <property type="entry name" value="ACETATE--COA LIGASE [ADP-FORMING]"/>
    <property type="match status" value="1"/>
</dbReference>
<keyword evidence="3" id="KW-0067">ATP-binding</keyword>
<dbReference type="Gene3D" id="3.40.50.261">
    <property type="entry name" value="Succinyl-CoA synthetase domains"/>
    <property type="match status" value="1"/>
</dbReference>
<keyword evidence="2" id="KW-0547">Nucleotide-binding</keyword>
<evidence type="ECO:0000256" key="1">
    <source>
        <dbReference type="ARBA" id="ARBA00022598"/>
    </source>
</evidence>
<sequence>METIEELIDTSKAFSMLEQLPKGNRIAILTEAGGPGVISMDVVGNAPKVQMAKFSPATEAKLRQILPPMALISHPDGYVDMTAAADGPQHAEALEALLRDEGVDSVLLLSVPPTFLTPPEIAEAVGEKMPLAKQLGKPVFACFLAGAWVQAAHAEMERMGIPTFEMPQRAAQALVNVTKYGQIRREREAEIHG</sequence>
<dbReference type="GO" id="GO:0005524">
    <property type="term" value="F:ATP binding"/>
    <property type="evidence" value="ECO:0007669"/>
    <property type="project" value="UniProtKB-KW"/>
</dbReference>
<organism evidence="5">
    <name type="scientific">bioreactor metagenome</name>
    <dbReference type="NCBI Taxonomy" id="1076179"/>
    <lineage>
        <taxon>unclassified sequences</taxon>
        <taxon>metagenomes</taxon>
        <taxon>ecological metagenomes</taxon>
    </lineage>
</organism>
<dbReference type="EMBL" id="VSSQ01108017">
    <property type="protein sequence ID" value="MPN46942.1"/>
    <property type="molecule type" value="Genomic_DNA"/>
</dbReference>
<evidence type="ECO:0000259" key="4">
    <source>
        <dbReference type="Pfam" id="PF19045"/>
    </source>
</evidence>